<dbReference type="Proteomes" id="UP000199598">
    <property type="component" value="Unassembled WGS sequence"/>
</dbReference>
<proteinExistence type="predicted"/>
<name>A0A1I3ZG81_9HYPH</name>
<sequence length="86" mass="9500">MGLVDWEGGSNGDDKEISGTLLVVHGVASTKINHKPYVATTAFMVKKASVVLKAITPQHFTTLLRHMMSLRVLLIINLHRYLQTVS</sequence>
<organism evidence="1 2">
    <name type="scientific">Pseudovibrio ascidiaceicola</name>
    <dbReference type="NCBI Taxonomy" id="285279"/>
    <lineage>
        <taxon>Bacteria</taxon>
        <taxon>Pseudomonadati</taxon>
        <taxon>Pseudomonadota</taxon>
        <taxon>Alphaproteobacteria</taxon>
        <taxon>Hyphomicrobiales</taxon>
        <taxon>Stappiaceae</taxon>
        <taxon>Pseudovibrio</taxon>
    </lineage>
</organism>
<dbReference type="EMBL" id="FOSK01000005">
    <property type="protein sequence ID" value="SFK43002.1"/>
    <property type="molecule type" value="Genomic_DNA"/>
</dbReference>
<keyword evidence="2" id="KW-1185">Reference proteome</keyword>
<comment type="caution">
    <text evidence="1">The sequence shown here is derived from an EMBL/GenBank/DDBJ whole genome shotgun (WGS) entry which is preliminary data.</text>
</comment>
<accession>A0A1I3ZG81</accession>
<evidence type="ECO:0000313" key="1">
    <source>
        <dbReference type="EMBL" id="SFK43002.1"/>
    </source>
</evidence>
<gene>
    <name evidence="1" type="ORF">SAMN04488518_10581</name>
</gene>
<evidence type="ECO:0000313" key="2">
    <source>
        <dbReference type="Proteomes" id="UP000199598"/>
    </source>
</evidence>
<protein>
    <submittedName>
        <fullName evidence="1">Uncharacterized protein</fullName>
    </submittedName>
</protein>
<reference evidence="1 2" key="1">
    <citation type="submission" date="2016-10" db="EMBL/GenBank/DDBJ databases">
        <authorList>
            <person name="Varghese N."/>
            <person name="Submissions S."/>
        </authorList>
    </citation>
    <scope>NUCLEOTIDE SEQUENCE [LARGE SCALE GENOMIC DNA]</scope>
    <source>
        <strain evidence="1 2">DSM 16392</strain>
    </source>
</reference>